<dbReference type="OrthoDB" id="5980806at2759"/>
<feature type="domain" description="Protein arginine N-methyltransferase" evidence="5">
    <location>
        <begin position="610"/>
        <end position="706"/>
    </location>
</feature>
<dbReference type="Gene3D" id="3.40.50.150">
    <property type="entry name" value="Vaccinia Virus protein VP39"/>
    <property type="match status" value="1"/>
</dbReference>
<dbReference type="Pfam" id="PF22528">
    <property type="entry name" value="PRMT_C"/>
    <property type="match status" value="2"/>
</dbReference>
<dbReference type="PANTHER" id="PTHR11006:SF60">
    <property type="entry name" value="PROTEIN ARGININE N-METHYLTRANSFERASE 9"/>
    <property type="match status" value="1"/>
</dbReference>
<evidence type="ECO:0000256" key="4">
    <source>
        <dbReference type="PROSITE-ProRule" id="PRU01015"/>
    </source>
</evidence>
<name>A0A087UKM7_STEMI</name>
<evidence type="ECO:0000256" key="3">
    <source>
        <dbReference type="ARBA" id="ARBA00022691"/>
    </source>
</evidence>
<dbReference type="InterPro" id="IPR029063">
    <property type="entry name" value="SAM-dependent_MTases_sf"/>
</dbReference>
<sequence length="721" mass="81343">MCYEQALEVLPHDSHVLHGLATVLFRLGFVECALSYFLKSYQANPFFTPSLYCMENLKNALVERWHFVMLNDIERNTAYERAIRKAVKEGHNCVLDIGAGTGILSMMAYDAGAKKVYACEASEIMFTVLQNVIKENDKPIQAFQKFSNELCVPEDLPERVNLVVTEIFDAGLFGEHSLETLNHAWEHLLLDNHSNICPVSNANDLSPNSSVSCADVNDLNNENIQDLNNSEITKGMIIPQSATVFALPIECERFRKFFRLDSKILEALDINNLVLPQFLDEEPYSTEKIMNIPGGYKALSNPLVLLEVNFNSRQDIKSLLEGKLLNLTYQCMNSGSLDAFVVWFDLHLDSETSISSAPKGNSPDSCCWDQAIFYVLPQYLEGCSSVCTKGDSIEVQFHCKGHLRLHYVKIKDNSEKSVPSQKISMDPSLIYLLNSYVTGNIIDINLQDISSMDNSTVLDVSTFPALSLKSLRGSSTSVTVLKTQYQTEIEQLQELYKVPQDRLLFKSYEDFYKTSNMLYDFLIIDPVELCGLLKKNLLEDITMLKMKCLKETGVVIPGEIEISAMLIGSPILKEQSKVVCDDRTAGYKISQIMNAYRCRIHQDIEFSTLQHQKLSEPVKLCQVNLNDKSATDRKTFFNTMHNTIEIELINSGQATAIIYWFTLKYGSNFWVDTSDPLGLWKQAACVLDDEVHVSKGEKICLEWSLKNGCFQIGILDHASSV</sequence>
<dbReference type="InterPro" id="IPR055135">
    <property type="entry name" value="PRMT_dom"/>
</dbReference>
<keyword evidence="3 4" id="KW-0949">S-adenosyl-L-methionine</keyword>
<gene>
    <name evidence="6" type="ORF">X975_22505</name>
</gene>
<reference evidence="6 7" key="1">
    <citation type="submission" date="2013-11" db="EMBL/GenBank/DDBJ databases">
        <title>Genome sequencing of Stegodyphus mimosarum.</title>
        <authorList>
            <person name="Bechsgaard J."/>
        </authorList>
    </citation>
    <scope>NUCLEOTIDE SEQUENCE [LARGE SCALE GENOMIC DNA]</scope>
</reference>
<feature type="non-terminal residue" evidence="6">
    <location>
        <position position="721"/>
    </location>
</feature>
<dbReference type="Gene3D" id="2.70.160.11">
    <property type="entry name" value="Hnrnp arginine n-methyltransferase1"/>
    <property type="match status" value="2"/>
</dbReference>
<keyword evidence="7" id="KW-1185">Reference proteome</keyword>
<dbReference type="InterPro" id="IPR011990">
    <property type="entry name" value="TPR-like_helical_dom_sf"/>
</dbReference>
<evidence type="ECO:0000313" key="7">
    <source>
        <dbReference type="Proteomes" id="UP000054359"/>
    </source>
</evidence>
<dbReference type="Proteomes" id="UP000054359">
    <property type="component" value="Unassembled WGS sequence"/>
</dbReference>
<protein>
    <recommendedName>
        <fullName evidence="5">Protein arginine N-methyltransferase domain-containing protein</fullName>
    </recommendedName>
</protein>
<accession>A0A087UKM7</accession>
<dbReference type="InterPro" id="IPR025799">
    <property type="entry name" value="Arg_MeTrfase"/>
</dbReference>
<evidence type="ECO:0000313" key="6">
    <source>
        <dbReference type="EMBL" id="KFM77916.1"/>
    </source>
</evidence>
<dbReference type="OMA" id="CQNEMSS"/>
<proteinExistence type="predicted"/>
<dbReference type="EMBL" id="KK120271">
    <property type="protein sequence ID" value="KFM77916.1"/>
    <property type="molecule type" value="Genomic_DNA"/>
</dbReference>
<dbReference type="SUPFAM" id="SSF53335">
    <property type="entry name" value="S-adenosyl-L-methionine-dependent methyltransferases"/>
    <property type="match status" value="3"/>
</dbReference>
<keyword evidence="2 4" id="KW-0808">Transferase</keyword>
<dbReference type="Pfam" id="PF06325">
    <property type="entry name" value="PrmA"/>
    <property type="match status" value="1"/>
</dbReference>
<dbReference type="PANTHER" id="PTHR11006">
    <property type="entry name" value="PROTEIN ARGININE N-METHYLTRANSFERASE"/>
    <property type="match status" value="1"/>
</dbReference>
<dbReference type="AlphaFoldDB" id="A0A087UKM7"/>
<feature type="domain" description="Protein arginine N-methyltransferase" evidence="5">
    <location>
        <begin position="241"/>
        <end position="399"/>
    </location>
</feature>
<dbReference type="CDD" id="cd02440">
    <property type="entry name" value="AdoMet_MTases"/>
    <property type="match status" value="1"/>
</dbReference>
<dbReference type="SUPFAM" id="SSF48452">
    <property type="entry name" value="TPR-like"/>
    <property type="match status" value="1"/>
</dbReference>
<dbReference type="GO" id="GO:0032259">
    <property type="term" value="P:methylation"/>
    <property type="evidence" value="ECO:0007669"/>
    <property type="project" value="UniProtKB-KW"/>
</dbReference>
<organism evidence="6 7">
    <name type="scientific">Stegodyphus mimosarum</name>
    <name type="common">African social velvet spider</name>
    <dbReference type="NCBI Taxonomy" id="407821"/>
    <lineage>
        <taxon>Eukaryota</taxon>
        <taxon>Metazoa</taxon>
        <taxon>Ecdysozoa</taxon>
        <taxon>Arthropoda</taxon>
        <taxon>Chelicerata</taxon>
        <taxon>Arachnida</taxon>
        <taxon>Araneae</taxon>
        <taxon>Araneomorphae</taxon>
        <taxon>Entelegynae</taxon>
        <taxon>Eresoidea</taxon>
        <taxon>Eresidae</taxon>
        <taxon>Stegodyphus</taxon>
    </lineage>
</organism>
<evidence type="ECO:0000256" key="1">
    <source>
        <dbReference type="ARBA" id="ARBA00022603"/>
    </source>
</evidence>
<dbReference type="GO" id="GO:0042054">
    <property type="term" value="F:histone methyltransferase activity"/>
    <property type="evidence" value="ECO:0007669"/>
    <property type="project" value="TreeGrafter"/>
</dbReference>
<dbReference type="PROSITE" id="PS51678">
    <property type="entry name" value="SAM_MT_PRMT"/>
    <property type="match status" value="1"/>
</dbReference>
<evidence type="ECO:0000256" key="2">
    <source>
        <dbReference type="ARBA" id="ARBA00022679"/>
    </source>
</evidence>
<dbReference type="GO" id="GO:0005634">
    <property type="term" value="C:nucleus"/>
    <property type="evidence" value="ECO:0007669"/>
    <property type="project" value="TreeGrafter"/>
</dbReference>
<keyword evidence="1 4" id="KW-0489">Methyltransferase</keyword>
<dbReference type="STRING" id="407821.A0A087UKM7"/>
<evidence type="ECO:0000259" key="5">
    <source>
        <dbReference type="Pfam" id="PF22528"/>
    </source>
</evidence>
<dbReference type="GO" id="GO:0016274">
    <property type="term" value="F:protein-arginine N-methyltransferase activity"/>
    <property type="evidence" value="ECO:0007669"/>
    <property type="project" value="InterPro"/>
</dbReference>